<organism evidence="1 2">
    <name type="scientific">Paracoccus aestuariivivens</name>
    <dbReference type="NCBI Taxonomy" id="1820333"/>
    <lineage>
        <taxon>Bacteria</taxon>
        <taxon>Pseudomonadati</taxon>
        <taxon>Pseudomonadota</taxon>
        <taxon>Alphaproteobacteria</taxon>
        <taxon>Rhodobacterales</taxon>
        <taxon>Paracoccaceae</taxon>
        <taxon>Paracoccus</taxon>
    </lineage>
</organism>
<dbReference type="Proteomes" id="UP000478183">
    <property type="component" value="Unassembled WGS sequence"/>
</dbReference>
<keyword evidence="2" id="KW-1185">Reference proteome</keyword>
<comment type="caution">
    <text evidence="1">The sequence shown here is derived from an EMBL/GenBank/DDBJ whole genome shotgun (WGS) entry which is preliminary data.</text>
</comment>
<evidence type="ECO:0000313" key="1">
    <source>
        <dbReference type="EMBL" id="MTH77129.1"/>
    </source>
</evidence>
<sequence>MTDQEEAIARHQMLVNVPSSRCADRADGILAPVSFSLLDISGSGVTVRFVDAQGQLTDIFLNNVVASALAHCMGSARQFSDTAPSN</sequence>
<dbReference type="EMBL" id="WMIE01000001">
    <property type="protein sequence ID" value="MTH77129.1"/>
    <property type="molecule type" value="Genomic_DNA"/>
</dbReference>
<accession>A0A6L6J8Q3</accession>
<name>A0A6L6J8Q3_9RHOB</name>
<dbReference type="OrthoDB" id="9904460at2"/>
<evidence type="ECO:0000313" key="2">
    <source>
        <dbReference type="Proteomes" id="UP000478183"/>
    </source>
</evidence>
<gene>
    <name evidence="1" type="ORF">GL286_05265</name>
</gene>
<proteinExistence type="predicted"/>
<dbReference type="RefSeq" id="WP_155094436.1">
    <property type="nucleotide sequence ID" value="NZ_WMIE01000001.1"/>
</dbReference>
<protein>
    <submittedName>
        <fullName evidence="1">Uncharacterized protein</fullName>
    </submittedName>
</protein>
<reference evidence="1 2" key="1">
    <citation type="submission" date="2019-11" db="EMBL/GenBank/DDBJ databases">
        <authorList>
            <person name="Dong K."/>
        </authorList>
    </citation>
    <scope>NUCLEOTIDE SEQUENCE [LARGE SCALE GENOMIC DNA]</scope>
    <source>
        <strain evidence="1 2">NBRC 111993</strain>
    </source>
</reference>
<dbReference type="AlphaFoldDB" id="A0A6L6J8Q3"/>